<dbReference type="InterPro" id="IPR017969">
    <property type="entry name" value="Heavy-metal-associated_CS"/>
</dbReference>
<evidence type="ECO:0000313" key="4">
    <source>
        <dbReference type="Proteomes" id="UP000019754"/>
    </source>
</evidence>
<comment type="caution">
    <text evidence="3">The sequence shown here is derived from an EMBL/GenBank/DDBJ whole genome shotgun (WGS) entry which is preliminary data.</text>
</comment>
<keyword evidence="4" id="KW-1185">Reference proteome</keyword>
<evidence type="ECO:0000313" key="3">
    <source>
        <dbReference type="EMBL" id="EYT47626.1"/>
    </source>
</evidence>
<dbReference type="PROSITE" id="PS50846">
    <property type="entry name" value="HMA_2"/>
    <property type="match status" value="1"/>
</dbReference>
<dbReference type="PROSITE" id="PS01047">
    <property type="entry name" value="HMA_1"/>
    <property type="match status" value="1"/>
</dbReference>
<dbReference type="CDD" id="cd00371">
    <property type="entry name" value="HMA"/>
    <property type="match status" value="1"/>
</dbReference>
<reference evidence="3 4" key="1">
    <citation type="journal article" date="2013" name="Genome Announc.">
        <title>Draft genome sequence of an Actinobacterium, Brachybacterium muris strain UCD-AY4.</title>
        <authorList>
            <person name="Lo J.R."/>
            <person name="Lang J.M."/>
            <person name="Darling A.E."/>
            <person name="Eisen J.A."/>
            <person name="Coil D.A."/>
        </authorList>
    </citation>
    <scope>NUCLEOTIDE SEQUENCE [LARGE SCALE GENOMIC DNA]</scope>
    <source>
        <strain evidence="3 4">UCD-AY4</strain>
    </source>
</reference>
<dbReference type="Proteomes" id="UP000019754">
    <property type="component" value="Unassembled WGS sequence"/>
</dbReference>
<dbReference type="STRING" id="1249481.D641_0114860"/>
<name>A0A022KXE3_9MICO</name>
<protein>
    <submittedName>
        <fullName evidence="3">Metal transporter</fullName>
    </submittedName>
</protein>
<dbReference type="GO" id="GO:0005507">
    <property type="term" value="F:copper ion binding"/>
    <property type="evidence" value="ECO:0007669"/>
    <property type="project" value="InterPro"/>
</dbReference>
<accession>A0A022KXE3</accession>
<dbReference type="InterPro" id="IPR036163">
    <property type="entry name" value="HMA_dom_sf"/>
</dbReference>
<dbReference type="EMBL" id="AORC01000030">
    <property type="protein sequence ID" value="EYT47626.1"/>
    <property type="molecule type" value="Genomic_DNA"/>
</dbReference>
<keyword evidence="1" id="KW-0479">Metal-binding</keyword>
<organism evidence="3 4">
    <name type="scientific">Brachybacterium muris UCD-AY4</name>
    <dbReference type="NCBI Taxonomy" id="1249481"/>
    <lineage>
        <taxon>Bacteria</taxon>
        <taxon>Bacillati</taxon>
        <taxon>Actinomycetota</taxon>
        <taxon>Actinomycetes</taxon>
        <taxon>Micrococcales</taxon>
        <taxon>Dermabacteraceae</taxon>
        <taxon>Brachybacterium</taxon>
    </lineage>
</organism>
<dbReference type="PRINTS" id="PR00944">
    <property type="entry name" value="CUEXPORT"/>
</dbReference>
<dbReference type="Gene3D" id="3.30.70.100">
    <property type="match status" value="1"/>
</dbReference>
<dbReference type="GO" id="GO:0006825">
    <property type="term" value="P:copper ion transport"/>
    <property type="evidence" value="ECO:0007669"/>
    <property type="project" value="InterPro"/>
</dbReference>
<gene>
    <name evidence="3" type="ORF">D641_0114860</name>
</gene>
<dbReference type="HOGENOM" id="CLU_134973_13_0_11"/>
<dbReference type="InterPro" id="IPR006121">
    <property type="entry name" value="HMA_dom"/>
</dbReference>
<evidence type="ECO:0000259" key="2">
    <source>
        <dbReference type="PROSITE" id="PS50846"/>
    </source>
</evidence>
<dbReference type="SUPFAM" id="SSF55008">
    <property type="entry name" value="HMA, heavy metal-associated domain"/>
    <property type="match status" value="1"/>
</dbReference>
<sequence length="107" mass="10500">MSPETLRPLPMASTGCSCCATAPVEDRAAAEATATSAAETTTYPVRGMTCGHCADSVTTAITVLEGVEEVRIDLAPGGISTVTVAGAAAPAAVRAAVAEAGYTVADA</sequence>
<dbReference type="RefSeq" id="WP_017824292.1">
    <property type="nucleotide sequence ID" value="NZ_AORC01000030.1"/>
</dbReference>
<evidence type="ECO:0000256" key="1">
    <source>
        <dbReference type="ARBA" id="ARBA00022723"/>
    </source>
</evidence>
<dbReference type="InterPro" id="IPR000428">
    <property type="entry name" value="Cu-bd"/>
</dbReference>
<feature type="domain" description="HMA" evidence="2">
    <location>
        <begin position="39"/>
        <end position="105"/>
    </location>
</feature>
<proteinExistence type="predicted"/>
<dbReference type="PROSITE" id="PS51257">
    <property type="entry name" value="PROKAR_LIPOPROTEIN"/>
    <property type="match status" value="1"/>
</dbReference>
<dbReference type="Pfam" id="PF00403">
    <property type="entry name" value="HMA"/>
    <property type="match status" value="1"/>
</dbReference>
<dbReference type="AlphaFoldDB" id="A0A022KXE3"/>